<organism evidence="10 11">
    <name type="scientific">Schizophyllum amplum</name>
    <dbReference type="NCBI Taxonomy" id="97359"/>
    <lineage>
        <taxon>Eukaryota</taxon>
        <taxon>Fungi</taxon>
        <taxon>Dikarya</taxon>
        <taxon>Basidiomycota</taxon>
        <taxon>Agaricomycotina</taxon>
        <taxon>Agaricomycetes</taxon>
        <taxon>Agaricomycetidae</taxon>
        <taxon>Agaricales</taxon>
        <taxon>Schizophyllaceae</taxon>
        <taxon>Schizophyllum</taxon>
    </lineage>
</organism>
<evidence type="ECO:0000256" key="1">
    <source>
        <dbReference type="ARBA" id="ARBA00007092"/>
    </source>
</evidence>
<comment type="cofactor">
    <cofactor evidence="6">
        <name>Mg(2+)</name>
        <dbReference type="ChEBI" id="CHEBI:18420"/>
    </cofactor>
    <cofactor evidence="6">
        <name>Mn(2+)</name>
        <dbReference type="ChEBI" id="CHEBI:29035"/>
    </cofactor>
    <text evidence="6">Probably binds two magnesium or manganese ions per subunit.</text>
</comment>
<gene>
    <name evidence="10" type="ORF">BD626DRAFT_419289</name>
</gene>
<feature type="binding site" evidence="6">
    <location>
        <position position="18"/>
    </location>
    <ligand>
        <name>Mg(2+)</name>
        <dbReference type="ChEBI" id="CHEBI:18420"/>
        <label>1</label>
    </ligand>
</feature>
<evidence type="ECO:0000256" key="7">
    <source>
        <dbReference type="PIRSR" id="PIRSR604808-3"/>
    </source>
</evidence>
<evidence type="ECO:0000259" key="9">
    <source>
        <dbReference type="Pfam" id="PF03372"/>
    </source>
</evidence>
<reference evidence="10 11" key="1">
    <citation type="journal article" date="2019" name="New Phytol.">
        <title>Comparative genomics reveals unique wood-decay strategies and fruiting body development in the Schizophyllaceae.</title>
        <authorList>
            <person name="Almasi E."/>
            <person name="Sahu N."/>
            <person name="Krizsan K."/>
            <person name="Balint B."/>
            <person name="Kovacs G.M."/>
            <person name="Kiss B."/>
            <person name="Cseklye J."/>
            <person name="Drula E."/>
            <person name="Henrissat B."/>
            <person name="Nagy I."/>
            <person name="Chovatia M."/>
            <person name="Adam C."/>
            <person name="LaButti K."/>
            <person name="Lipzen A."/>
            <person name="Riley R."/>
            <person name="Grigoriev I.V."/>
            <person name="Nagy L.G."/>
        </authorList>
    </citation>
    <scope>NUCLEOTIDE SEQUENCE [LARGE SCALE GENOMIC DNA]</scope>
    <source>
        <strain evidence="10 11">NL-1724</strain>
    </source>
</reference>
<dbReference type="GO" id="GO:0005634">
    <property type="term" value="C:nucleus"/>
    <property type="evidence" value="ECO:0007669"/>
    <property type="project" value="TreeGrafter"/>
</dbReference>
<feature type="coiled-coil region" evidence="8">
    <location>
        <begin position="340"/>
        <end position="385"/>
    </location>
</feature>
<keyword evidence="11" id="KW-1185">Reference proteome</keyword>
<feature type="non-terminal residue" evidence="10">
    <location>
        <position position="410"/>
    </location>
</feature>
<feature type="site" description="Interaction with DNA substrate" evidence="7">
    <location>
        <position position="253"/>
    </location>
</feature>
<evidence type="ECO:0000256" key="6">
    <source>
        <dbReference type="PIRSR" id="PIRSR604808-2"/>
    </source>
</evidence>
<feature type="active site" evidence="5">
    <location>
        <position position="132"/>
    </location>
</feature>
<keyword evidence="3" id="KW-0378">Hydrolase</keyword>
<feature type="domain" description="Endonuclease/exonuclease/phosphatase" evidence="9">
    <location>
        <begin position="16"/>
        <end position="247"/>
    </location>
</feature>
<dbReference type="Proteomes" id="UP000320762">
    <property type="component" value="Unassembled WGS sequence"/>
</dbReference>
<dbReference type="SUPFAM" id="SSF56219">
    <property type="entry name" value="DNase I-like"/>
    <property type="match status" value="1"/>
</dbReference>
<dbReference type="InterPro" id="IPR005135">
    <property type="entry name" value="Endo/exonuclease/phosphatase"/>
</dbReference>
<evidence type="ECO:0000256" key="5">
    <source>
        <dbReference type="PIRSR" id="PIRSR604808-1"/>
    </source>
</evidence>
<evidence type="ECO:0000256" key="2">
    <source>
        <dbReference type="ARBA" id="ARBA00022723"/>
    </source>
</evidence>
<keyword evidence="10" id="KW-0255">Endonuclease</keyword>
<keyword evidence="10" id="KW-0269">Exonuclease</keyword>
<evidence type="ECO:0000256" key="8">
    <source>
        <dbReference type="SAM" id="Coils"/>
    </source>
</evidence>
<sequence>MPECKKKTASTLKFGTLNMNGRGSEDPTASGGKWHRLNDMMREKKLDVLAVNETHLDARSVDKLHDKFGKRLYLINSPNPENPGAKEGVTVILNRERTNVHDVRHHVLIPGRAIIVSIAWHAKLTFTYLAVYAPNNRKENEEFWDRLYTIILSNNRIPLPDAMGGDLNVVEDALDKLPMKRDHGGAVQALQRLVNALQLRDIWREQNLGRTTYTCRQASTGSQSRIDRIYASQDVAAVSQNWDIDVPNFKTDHKLVTAEITNPAAPYIGRGWPTWPKHLINGDRELNEYIKSKGLTVQKTIQELEEGHRVRTEQLNAQILFKEFKDDIFAKCRERARIVVPRMQKAINQLKSRIEQMERNTDLAADEKIFSLAKLQESLENLELRRYDNAKTSSKVRYRLEGETVSKYWS</sequence>
<feature type="active site" description="Proton donor/acceptor" evidence="5">
    <location>
        <position position="166"/>
    </location>
</feature>
<evidence type="ECO:0000313" key="10">
    <source>
        <dbReference type="EMBL" id="TRM55264.1"/>
    </source>
</evidence>
<dbReference type="GO" id="GO:0006284">
    <property type="term" value="P:base-excision repair"/>
    <property type="evidence" value="ECO:0007669"/>
    <property type="project" value="TreeGrafter"/>
</dbReference>
<feature type="binding site" evidence="6">
    <location>
        <position position="53"/>
    </location>
    <ligand>
        <name>Mg(2+)</name>
        <dbReference type="ChEBI" id="CHEBI:18420"/>
        <label>1</label>
    </ligand>
</feature>
<dbReference type="GO" id="GO:0046872">
    <property type="term" value="F:metal ion binding"/>
    <property type="evidence" value="ECO:0007669"/>
    <property type="project" value="UniProtKB-KW"/>
</dbReference>
<dbReference type="Gene3D" id="3.60.10.10">
    <property type="entry name" value="Endonuclease/exonuclease/phosphatase"/>
    <property type="match status" value="1"/>
</dbReference>
<feature type="binding site" evidence="6">
    <location>
        <position position="168"/>
    </location>
    <ligand>
        <name>Mg(2+)</name>
        <dbReference type="ChEBI" id="CHEBI:18420"/>
        <label>1</label>
    </ligand>
</feature>
<dbReference type="OrthoDB" id="416119at2759"/>
<feature type="binding site" evidence="6">
    <location>
        <position position="253"/>
    </location>
    <ligand>
        <name>Mg(2+)</name>
        <dbReference type="ChEBI" id="CHEBI:18420"/>
        <label>1</label>
    </ligand>
</feature>
<dbReference type="GO" id="GO:0008311">
    <property type="term" value="F:double-stranded DNA 3'-5' DNA exonuclease activity"/>
    <property type="evidence" value="ECO:0007669"/>
    <property type="project" value="TreeGrafter"/>
</dbReference>
<dbReference type="InterPro" id="IPR036691">
    <property type="entry name" value="Endo/exonu/phosph_ase_sf"/>
</dbReference>
<feature type="binding site" evidence="6">
    <location>
        <position position="252"/>
    </location>
    <ligand>
        <name>Mg(2+)</name>
        <dbReference type="ChEBI" id="CHEBI:18420"/>
        <label>1</label>
    </ligand>
</feature>
<proteinExistence type="inferred from homology"/>
<evidence type="ECO:0000256" key="4">
    <source>
        <dbReference type="ARBA" id="ARBA00022842"/>
    </source>
</evidence>
<dbReference type="EMBL" id="VDMD01000205">
    <property type="protein sequence ID" value="TRM55264.1"/>
    <property type="molecule type" value="Genomic_DNA"/>
</dbReference>
<keyword evidence="8" id="KW-0175">Coiled coil</keyword>
<feature type="binding site" evidence="6">
    <location>
        <position position="166"/>
    </location>
    <ligand>
        <name>Mg(2+)</name>
        <dbReference type="ChEBI" id="CHEBI:18420"/>
        <label>1</label>
    </ligand>
</feature>
<dbReference type="GO" id="GO:0008081">
    <property type="term" value="F:phosphoric diester hydrolase activity"/>
    <property type="evidence" value="ECO:0007669"/>
    <property type="project" value="TreeGrafter"/>
</dbReference>
<comment type="caution">
    <text evidence="10">The sequence shown here is derived from an EMBL/GenBank/DDBJ whole genome shotgun (WGS) entry which is preliminary data.</text>
</comment>
<keyword evidence="2 6" id="KW-0479">Metal-binding</keyword>
<keyword evidence="6" id="KW-0464">Manganese</keyword>
<keyword evidence="4 6" id="KW-0460">Magnesium</keyword>
<evidence type="ECO:0000313" key="11">
    <source>
        <dbReference type="Proteomes" id="UP000320762"/>
    </source>
</evidence>
<comment type="similarity">
    <text evidence="1">Belongs to the DNA repair enzymes AP/ExoA family.</text>
</comment>
<name>A0A550BRV2_9AGAR</name>
<dbReference type="STRING" id="97359.A0A550BRV2"/>
<accession>A0A550BRV2</accession>
<dbReference type="InterPro" id="IPR004808">
    <property type="entry name" value="AP_endonuc_1"/>
</dbReference>
<dbReference type="Pfam" id="PF03372">
    <property type="entry name" value="Exo_endo_phos"/>
    <property type="match status" value="1"/>
</dbReference>
<feature type="site" description="Important for catalytic activity" evidence="7">
    <location>
        <position position="227"/>
    </location>
</feature>
<dbReference type="CDD" id="cd09076">
    <property type="entry name" value="L1-EN"/>
    <property type="match status" value="1"/>
</dbReference>
<dbReference type="AlphaFoldDB" id="A0A550BRV2"/>
<feature type="site" description="Transition state stabilizer" evidence="7">
    <location>
        <position position="168"/>
    </location>
</feature>
<dbReference type="PANTHER" id="PTHR22748">
    <property type="entry name" value="AP ENDONUCLEASE"/>
    <property type="match status" value="1"/>
</dbReference>
<dbReference type="PANTHER" id="PTHR22748:SF26">
    <property type="entry name" value="ENDONUCLEASE_EXONUCLEASE_PHOSPHATASE DOMAIN-CONTAINING PROTEIN"/>
    <property type="match status" value="1"/>
</dbReference>
<evidence type="ECO:0000256" key="3">
    <source>
        <dbReference type="ARBA" id="ARBA00022801"/>
    </source>
</evidence>
<feature type="active site" description="Proton acceptor" evidence="5">
    <location>
        <position position="253"/>
    </location>
</feature>
<protein>
    <submittedName>
        <fullName evidence="10">Endonuclease/exonuclease/phosphatase</fullName>
    </submittedName>
</protein>
<dbReference type="GO" id="GO:0003906">
    <property type="term" value="F:DNA-(apurinic or apyrimidinic site) endonuclease activity"/>
    <property type="evidence" value="ECO:0007669"/>
    <property type="project" value="TreeGrafter"/>
</dbReference>
<keyword evidence="10" id="KW-0540">Nuclease</keyword>